<sequence>MTVRHLQTPIMHRVVEHGGLVFLGGVTADDERLDMAGQTRQVLSKIDDYLALAGTDNTRLLSATVFLTDLTLKPAMDTVWKAWVGGPDLPARATVGVADLGGNALIEVVITAASRG</sequence>
<dbReference type="InterPro" id="IPR006175">
    <property type="entry name" value="YjgF/YER057c/UK114"/>
</dbReference>
<gene>
    <name evidence="1" type="ORF">SAMN05216605_101247</name>
</gene>
<dbReference type="RefSeq" id="WP_074749580.1">
    <property type="nucleotide sequence ID" value="NZ_FNCO01000001.1"/>
</dbReference>
<dbReference type="PANTHER" id="PTHR47328:SF1">
    <property type="entry name" value="RUTC FAMILY PROTEIN YOAB"/>
    <property type="match status" value="1"/>
</dbReference>
<organism evidence="1 2">
    <name type="scientific">Pseudomonas abietaniphila</name>
    <dbReference type="NCBI Taxonomy" id="89065"/>
    <lineage>
        <taxon>Bacteria</taxon>
        <taxon>Pseudomonadati</taxon>
        <taxon>Pseudomonadota</taxon>
        <taxon>Gammaproteobacteria</taxon>
        <taxon>Pseudomonadales</taxon>
        <taxon>Pseudomonadaceae</taxon>
        <taxon>Pseudomonas</taxon>
    </lineage>
</organism>
<accession>A0A1G7RSV2</accession>
<dbReference type="Gene3D" id="3.30.1330.40">
    <property type="entry name" value="RutC-like"/>
    <property type="match status" value="1"/>
</dbReference>
<dbReference type="OrthoDB" id="6899345at2"/>
<proteinExistence type="predicted"/>
<keyword evidence="2" id="KW-1185">Reference proteome</keyword>
<dbReference type="AlphaFoldDB" id="A0A1G7RSV2"/>
<protein>
    <submittedName>
        <fullName evidence="1">Enamine deaminase RidA, house cleaning of reactive enamine intermediates, YjgF/YER057c/UK114 family</fullName>
    </submittedName>
</protein>
<evidence type="ECO:0000313" key="1">
    <source>
        <dbReference type="EMBL" id="SDG13775.1"/>
    </source>
</evidence>
<dbReference type="InterPro" id="IPR035959">
    <property type="entry name" value="RutC-like_sf"/>
</dbReference>
<dbReference type="SUPFAM" id="SSF55298">
    <property type="entry name" value="YjgF-like"/>
    <property type="match status" value="1"/>
</dbReference>
<dbReference type="Proteomes" id="UP000182894">
    <property type="component" value="Unassembled WGS sequence"/>
</dbReference>
<name>A0A1G7RSV2_9PSED</name>
<dbReference type="Pfam" id="PF01042">
    <property type="entry name" value="Ribonuc_L-PSP"/>
    <property type="match status" value="1"/>
</dbReference>
<dbReference type="PANTHER" id="PTHR47328">
    <property type="match status" value="1"/>
</dbReference>
<reference evidence="2" key="1">
    <citation type="submission" date="2016-10" db="EMBL/GenBank/DDBJ databases">
        <authorList>
            <person name="Varghese N."/>
            <person name="Submissions S."/>
        </authorList>
    </citation>
    <scope>NUCLEOTIDE SEQUENCE [LARGE SCALE GENOMIC DNA]</scope>
    <source>
        <strain evidence="2">ATCC 700689</strain>
    </source>
</reference>
<dbReference type="EMBL" id="FNCO01000001">
    <property type="protein sequence ID" value="SDG13775.1"/>
    <property type="molecule type" value="Genomic_DNA"/>
</dbReference>
<dbReference type="CDD" id="cd06150">
    <property type="entry name" value="YjgF_YER057c_UK114_like_2"/>
    <property type="match status" value="1"/>
</dbReference>
<dbReference type="STRING" id="89065.SAMN05216605_101247"/>
<dbReference type="InterPro" id="IPR035709">
    <property type="entry name" value="YoaB-like"/>
</dbReference>
<evidence type="ECO:0000313" key="2">
    <source>
        <dbReference type="Proteomes" id="UP000182894"/>
    </source>
</evidence>